<evidence type="ECO:0000313" key="1">
    <source>
        <dbReference type="EMBL" id="SVC37953.1"/>
    </source>
</evidence>
<reference evidence="1" key="1">
    <citation type="submission" date="2018-05" db="EMBL/GenBank/DDBJ databases">
        <authorList>
            <person name="Lanie J.A."/>
            <person name="Ng W.-L."/>
            <person name="Kazmierczak K.M."/>
            <person name="Andrzejewski T.M."/>
            <person name="Davidsen T.M."/>
            <person name="Wayne K.J."/>
            <person name="Tettelin H."/>
            <person name="Glass J.I."/>
            <person name="Rusch D."/>
            <person name="Podicherti R."/>
            <person name="Tsui H.-C.T."/>
            <person name="Winkler M.E."/>
        </authorList>
    </citation>
    <scope>NUCLEOTIDE SEQUENCE</scope>
</reference>
<name>A0A382LNM7_9ZZZZ</name>
<feature type="non-terminal residue" evidence="1">
    <location>
        <position position="1"/>
    </location>
</feature>
<proteinExistence type="predicted"/>
<dbReference type="AlphaFoldDB" id="A0A382LNM7"/>
<dbReference type="EMBL" id="UINC01088057">
    <property type="protein sequence ID" value="SVC37953.1"/>
    <property type="molecule type" value="Genomic_DNA"/>
</dbReference>
<gene>
    <name evidence="1" type="ORF">METZ01_LOCUS290807</name>
</gene>
<sequence>VEWSKRYEGWEKKPKPLNEEQVIEGLVLVAREWWERFGTLPERGWGVKVKACCYHDVNPGGEKCPFKIQGINKLTSDHLWPNSLGGPEDTLNLLGLCTTHNEAKSSGIECFDFSTEPLWLRNRLGEIAKLHSNSR</sequence>
<accession>A0A382LNM7</accession>
<protein>
    <submittedName>
        <fullName evidence="1">Uncharacterized protein</fullName>
    </submittedName>
</protein>
<organism evidence="1">
    <name type="scientific">marine metagenome</name>
    <dbReference type="NCBI Taxonomy" id="408172"/>
    <lineage>
        <taxon>unclassified sequences</taxon>
        <taxon>metagenomes</taxon>
        <taxon>ecological metagenomes</taxon>
    </lineage>
</organism>
<dbReference type="Gene3D" id="1.10.30.50">
    <property type="match status" value="1"/>
</dbReference>